<gene>
    <name evidence="8" type="ORF">H7C18_05620</name>
</gene>
<dbReference type="Gene3D" id="3.90.226.10">
    <property type="entry name" value="2-enoyl-CoA Hydratase, Chain A, domain 1"/>
    <property type="match status" value="1"/>
</dbReference>
<organism evidence="8 9">
    <name type="scientific">Cohnella zeiphila</name>
    <dbReference type="NCBI Taxonomy" id="2761120"/>
    <lineage>
        <taxon>Bacteria</taxon>
        <taxon>Bacillati</taxon>
        <taxon>Bacillota</taxon>
        <taxon>Bacilli</taxon>
        <taxon>Bacillales</taxon>
        <taxon>Paenibacillaceae</taxon>
        <taxon>Cohnella</taxon>
    </lineage>
</organism>
<comment type="similarity">
    <text evidence="1 5">Belongs to the peptidase S41A family.</text>
</comment>
<evidence type="ECO:0000256" key="2">
    <source>
        <dbReference type="ARBA" id="ARBA00022670"/>
    </source>
</evidence>
<dbReference type="Proteomes" id="UP000564644">
    <property type="component" value="Unassembled WGS sequence"/>
</dbReference>
<dbReference type="Gene3D" id="2.30.42.10">
    <property type="match status" value="1"/>
</dbReference>
<dbReference type="InterPro" id="IPR041489">
    <property type="entry name" value="PDZ_6"/>
</dbReference>
<reference evidence="8 9" key="1">
    <citation type="submission" date="2020-08" db="EMBL/GenBank/DDBJ databases">
        <title>Cohnella phylogeny.</title>
        <authorList>
            <person name="Dunlap C."/>
        </authorList>
    </citation>
    <scope>NUCLEOTIDE SEQUENCE [LARGE SCALE GENOMIC DNA]</scope>
    <source>
        <strain evidence="8 9">CBP 2801</strain>
    </source>
</reference>
<dbReference type="AlphaFoldDB" id="A0A7X0VVY0"/>
<accession>A0A7X0VVY0</accession>
<dbReference type="GO" id="GO:0006508">
    <property type="term" value="P:proteolysis"/>
    <property type="evidence" value="ECO:0007669"/>
    <property type="project" value="UniProtKB-KW"/>
</dbReference>
<protein>
    <submittedName>
        <fullName evidence="8">PDZ domain-containing protein</fullName>
    </submittedName>
</protein>
<dbReference type="SUPFAM" id="SSF50156">
    <property type="entry name" value="PDZ domain-like"/>
    <property type="match status" value="1"/>
</dbReference>
<keyword evidence="3 5" id="KW-0378">Hydrolase</keyword>
<name>A0A7X0VVY0_9BACL</name>
<dbReference type="InterPro" id="IPR029045">
    <property type="entry name" value="ClpP/crotonase-like_dom_sf"/>
</dbReference>
<dbReference type="PANTHER" id="PTHR32060:SF30">
    <property type="entry name" value="CARBOXY-TERMINAL PROCESSING PROTEASE CTPA"/>
    <property type="match status" value="1"/>
</dbReference>
<feature type="domain" description="PDZ" evidence="7">
    <location>
        <begin position="82"/>
        <end position="164"/>
    </location>
</feature>
<dbReference type="PROSITE" id="PS50106">
    <property type="entry name" value="PDZ"/>
    <property type="match status" value="1"/>
</dbReference>
<dbReference type="Pfam" id="PF03572">
    <property type="entry name" value="Peptidase_S41"/>
    <property type="match status" value="1"/>
</dbReference>
<feature type="chain" id="PRO_5030983950" evidence="6">
    <location>
        <begin position="17"/>
        <end position="464"/>
    </location>
</feature>
<dbReference type="Gene3D" id="3.30.750.44">
    <property type="match status" value="1"/>
</dbReference>
<comment type="caution">
    <text evidence="8">The sequence shown here is derived from an EMBL/GenBank/DDBJ whole genome shotgun (WGS) entry which is preliminary data.</text>
</comment>
<dbReference type="EMBL" id="JACJVO010000007">
    <property type="protein sequence ID" value="MBB6730373.1"/>
    <property type="molecule type" value="Genomic_DNA"/>
</dbReference>
<keyword evidence="2 5" id="KW-0645">Protease</keyword>
<dbReference type="Pfam" id="PF22694">
    <property type="entry name" value="CtpB_N-like"/>
    <property type="match status" value="1"/>
</dbReference>
<keyword evidence="9" id="KW-1185">Reference proteome</keyword>
<evidence type="ECO:0000256" key="5">
    <source>
        <dbReference type="RuleBase" id="RU004404"/>
    </source>
</evidence>
<dbReference type="GO" id="GO:0008236">
    <property type="term" value="F:serine-type peptidase activity"/>
    <property type="evidence" value="ECO:0007669"/>
    <property type="project" value="UniProtKB-KW"/>
</dbReference>
<dbReference type="PANTHER" id="PTHR32060">
    <property type="entry name" value="TAIL-SPECIFIC PROTEASE"/>
    <property type="match status" value="1"/>
</dbReference>
<dbReference type="InterPro" id="IPR004447">
    <property type="entry name" value="Peptidase_S41A"/>
</dbReference>
<keyword evidence="6" id="KW-0732">Signal</keyword>
<dbReference type="SMART" id="SM00245">
    <property type="entry name" value="TSPc"/>
    <property type="match status" value="1"/>
</dbReference>
<feature type="signal peptide" evidence="6">
    <location>
        <begin position="1"/>
        <end position="16"/>
    </location>
</feature>
<dbReference type="GO" id="GO:0030288">
    <property type="term" value="C:outer membrane-bounded periplasmic space"/>
    <property type="evidence" value="ECO:0007669"/>
    <property type="project" value="TreeGrafter"/>
</dbReference>
<dbReference type="CDD" id="cd07560">
    <property type="entry name" value="Peptidase_S41_CPP"/>
    <property type="match status" value="1"/>
</dbReference>
<dbReference type="InterPro" id="IPR001478">
    <property type="entry name" value="PDZ"/>
</dbReference>
<dbReference type="SMART" id="SM00228">
    <property type="entry name" value="PDZ"/>
    <property type="match status" value="1"/>
</dbReference>
<dbReference type="Pfam" id="PF17820">
    <property type="entry name" value="PDZ_6"/>
    <property type="match status" value="1"/>
</dbReference>
<keyword evidence="4 5" id="KW-0720">Serine protease</keyword>
<evidence type="ECO:0000313" key="9">
    <source>
        <dbReference type="Proteomes" id="UP000564644"/>
    </source>
</evidence>
<evidence type="ECO:0000256" key="4">
    <source>
        <dbReference type="ARBA" id="ARBA00022825"/>
    </source>
</evidence>
<proteinExistence type="inferred from homology"/>
<dbReference type="InterPro" id="IPR055210">
    <property type="entry name" value="CtpA/B_N"/>
</dbReference>
<dbReference type="GO" id="GO:0007165">
    <property type="term" value="P:signal transduction"/>
    <property type="evidence" value="ECO:0007669"/>
    <property type="project" value="TreeGrafter"/>
</dbReference>
<dbReference type="CDD" id="cd06782">
    <property type="entry name" value="cpPDZ_CPP-like"/>
    <property type="match status" value="1"/>
</dbReference>
<dbReference type="InterPro" id="IPR005151">
    <property type="entry name" value="Tail-specific_protease"/>
</dbReference>
<sequence length="464" mass="48835">MTMVLLSSFLAGTAYAADASSTTQTEEVRKLLEEYHLSKPTDDELNDAAIQGMVDSLHDPYTEYFTADQWKDFQDYMEQTYVGVGIVLTEDSGLSYVQDVIPSGPAAKAGVKPGDRIVSIGGQSVQGKSFSDLNGLLIGQAGTSVTVVLNRDGARLTVKLARSDVQLPIATSSMMPGGIGYLTLSAFSSDAAAKFGDELAKLEKIGLCSLIIDLRDNGGGYIDQAQKIAQDFVASGVLAHMTDRDGKDHPLELQGTAKSYPIYVLVNGNTASASELLSGALQDYGAAKLIGTKTYGKGVVQQILNVPSGGVLKVTIEEYYTPNGHKVDHKGLTPDQVVHGAAEQLIAAYRAAGGQSLTLTAGKGSVTVNGVRTGQSAVVRASGKPFLNLRLAAAFSGATVQYDAATRTILFARGGQIVRIPVAGPSLQVENGVSYVDVKQLAQWVPAIAWSDSAGTIVLNLKNQ</sequence>
<evidence type="ECO:0000256" key="1">
    <source>
        <dbReference type="ARBA" id="ARBA00009179"/>
    </source>
</evidence>
<dbReference type="SUPFAM" id="SSF52096">
    <property type="entry name" value="ClpP/crotonase"/>
    <property type="match status" value="1"/>
</dbReference>
<evidence type="ECO:0000259" key="7">
    <source>
        <dbReference type="PROSITE" id="PS50106"/>
    </source>
</evidence>
<dbReference type="GO" id="GO:0004175">
    <property type="term" value="F:endopeptidase activity"/>
    <property type="evidence" value="ECO:0007669"/>
    <property type="project" value="TreeGrafter"/>
</dbReference>
<evidence type="ECO:0000313" key="8">
    <source>
        <dbReference type="EMBL" id="MBB6730373.1"/>
    </source>
</evidence>
<evidence type="ECO:0000256" key="6">
    <source>
        <dbReference type="SAM" id="SignalP"/>
    </source>
</evidence>
<dbReference type="InterPro" id="IPR036034">
    <property type="entry name" value="PDZ_sf"/>
</dbReference>
<dbReference type="NCBIfam" id="TIGR00225">
    <property type="entry name" value="prc"/>
    <property type="match status" value="1"/>
</dbReference>
<evidence type="ECO:0000256" key="3">
    <source>
        <dbReference type="ARBA" id="ARBA00022801"/>
    </source>
</evidence>